<sequence length="306" mass="34271">MEVKNGTTMTFLILHGFGNLEELRFLIFLLFLGIYALTIIGNSFFLVAVSFDRRLHTPMYFFLSNLSFLDIWYTSNITPRMLVDLLRKEKSISVTGCIIQLYIFCALGTVECFLLLLMSYDRYLAICNPFHYTKLMNLNTSAGLNLIVSSSLTLCGPNHIDHFFCDLTPLLKLSCSDTHLAEVAIFVACFAVSLCPFILTITSYICIILSILKIPTSSGKKKAFSTCSSHLIVVSTFYGTLGITYAVSTGTESVELSKILSLLYTVLTPMFNPIVYSLRNKEVKETLSKLLGNISTELYFIKLLSS</sequence>
<dbReference type="PANTHER" id="PTHR24242">
    <property type="entry name" value="G-PROTEIN COUPLED RECEPTOR"/>
    <property type="match status" value="1"/>
</dbReference>
<feature type="transmembrane region" description="Helical" evidence="14">
    <location>
        <begin position="98"/>
        <end position="117"/>
    </location>
</feature>
<dbReference type="Proteomes" id="UP000001646">
    <property type="component" value="Unplaced"/>
</dbReference>
<keyword evidence="12 13" id="KW-0807">Transducer</keyword>
<evidence type="ECO:0000256" key="6">
    <source>
        <dbReference type="ARBA" id="ARBA00022989"/>
    </source>
</evidence>
<evidence type="ECO:0000256" key="2">
    <source>
        <dbReference type="ARBA" id="ARBA00022475"/>
    </source>
</evidence>
<keyword evidence="6 14" id="KW-1133">Transmembrane helix</keyword>
<evidence type="ECO:0000256" key="13">
    <source>
        <dbReference type="RuleBase" id="RU000688"/>
    </source>
</evidence>
<keyword evidence="3 14" id="KW-0716">Sensory transduction</keyword>
<dbReference type="InterPro" id="IPR000725">
    <property type="entry name" value="Olfact_rcpt"/>
</dbReference>
<dbReference type="PROSITE" id="PS00237">
    <property type="entry name" value="G_PROTEIN_RECEP_F1_1"/>
    <property type="match status" value="1"/>
</dbReference>
<keyword evidence="8 14" id="KW-0472">Membrane</keyword>
<comment type="subcellular location">
    <subcellularLocation>
        <location evidence="1 14">Cell membrane</location>
        <topology evidence="1 14">Multi-pass membrane protein</topology>
    </subcellularLocation>
</comment>
<dbReference type="InterPro" id="IPR017452">
    <property type="entry name" value="GPCR_Rhodpsn_7TM"/>
</dbReference>
<evidence type="ECO:0000313" key="17">
    <source>
        <dbReference type="Proteomes" id="UP000001646"/>
    </source>
</evidence>
<feature type="transmembrane region" description="Helical" evidence="14">
    <location>
        <begin position="59"/>
        <end position="78"/>
    </location>
</feature>
<organism evidence="16 17">
    <name type="scientific">Anolis carolinensis</name>
    <name type="common">Green anole</name>
    <name type="synonym">American chameleon</name>
    <dbReference type="NCBI Taxonomy" id="28377"/>
    <lineage>
        <taxon>Eukaryota</taxon>
        <taxon>Metazoa</taxon>
        <taxon>Chordata</taxon>
        <taxon>Craniata</taxon>
        <taxon>Vertebrata</taxon>
        <taxon>Euteleostomi</taxon>
        <taxon>Lepidosauria</taxon>
        <taxon>Squamata</taxon>
        <taxon>Bifurcata</taxon>
        <taxon>Unidentata</taxon>
        <taxon>Episquamata</taxon>
        <taxon>Toxicofera</taxon>
        <taxon>Iguania</taxon>
        <taxon>Dactyloidae</taxon>
        <taxon>Anolis</taxon>
    </lineage>
</organism>
<evidence type="ECO:0000256" key="5">
    <source>
        <dbReference type="ARBA" id="ARBA00022725"/>
    </source>
</evidence>
<reference evidence="16" key="3">
    <citation type="submission" date="2025-09" db="UniProtKB">
        <authorList>
            <consortium name="Ensembl"/>
        </authorList>
    </citation>
    <scope>IDENTIFICATION</scope>
</reference>
<evidence type="ECO:0000256" key="7">
    <source>
        <dbReference type="ARBA" id="ARBA00023040"/>
    </source>
</evidence>
<dbReference type="GeneTree" id="ENSGT01150000286948"/>
<evidence type="ECO:0000256" key="11">
    <source>
        <dbReference type="ARBA" id="ARBA00023180"/>
    </source>
</evidence>
<comment type="similarity">
    <text evidence="13">Belongs to the G-protein coupled receptor 1 family.</text>
</comment>
<dbReference type="AlphaFoldDB" id="A0A803SKW3"/>
<dbReference type="SUPFAM" id="SSF81321">
    <property type="entry name" value="Family A G protein-coupled receptor-like"/>
    <property type="match status" value="1"/>
</dbReference>
<keyword evidence="5 14" id="KW-0552">Olfaction</keyword>
<dbReference type="CDD" id="cd15911">
    <property type="entry name" value="7tmA_OR11A-like"/>
    <property type="match status" value="1"/>
</dbReference>
<feature type="transmembrane region" description="Helical" evidence="14">
    <location>
        <begin position="259"/>
        <end position="278"/>
    </location>
</feature>
<dbReference type="InterPro" id="IPR050939">
    <property type="entry name" value="Olfactory_GPCR1"/>
</dbReference>
<feature type="domain" description="G-protein coupled receptors family 1 profile" evidence="15">
    <location>
        <begin position="41"/>
        <end position="276"/>
    </location>
</feature>
<dbReference type="GO" id="GO:0005549">
    <property type="term" value="F:odorant binding"/>
    <property type="evidence" value="ECO:0000318"/>
    <property type="project" value="GO_Central"/>
</dbReference>
<feature type="transmembrane region" description="Helical" evidence="14">
    <location>
        <begin position="25"/>
        <end position="47"/>
    </location>
</feature>
<evidence type="ECO:0000256" key="1">
    <source>
        <dbReference type="ARBA" id="ARBA00004651"/>
    </source>
</evidence>
<dbReference type="PROSITE" id="PS50262">
    <property type="entry name" value="G_PROTEIN_RECEP_F1_2"/>
    <property type="match status" value="1"/>
</dbReference>
<feature type="transmembrane region" description="Helical" evidence="14">
    <location>
        <begin position="224"/>
        <end position="247"/>
    </location>
</feature>
<reference evidence="16" key="1">
    <citation type="submission" date="2009-12" db="EMBL/GenBank/DDBJ databases">
        <title>The Genome Sequence of Anolis carolinensis (Green Anole Lizard).</title>
        <authorList>
            <consortium name="The Genome Sequencing Platform"/>
            <person name="Di Palma F."/>
            <person name="Alfoldi J."/>
            <person name="Heiman D."/>
            <person name="Young S."/>
            <person name="Grabherr M."/>
            <person name="Johnson J."/>
            <person name="Lander E.S."/>
            <person name="Lindblad-Toh K."/>
        </authorList>
    </citation>
    <scope>NUCLEOTIDE SEQUENCE [LARGE SCALE GENOMIC DNA]</scope>
    <source>
        <strain evidence="16">JBL SC #1</strain>
    </source>
</reference>
<keyword evidence="10 13" id="KW-0675">Receptor</keyword>
<reference evidence="16" key="2">
    <citation type="submission" date="2025-08" db="UniProtKB">
        <authorList>
            <consortium name="Ensembl"/>
        </authorList>
    </citation>
    <scope>IDENTIFICATION</scope>
</reference>
<proteinExistence type="inferred from homology"/>
<dbReference type="GO" id="GO:0004930">
    <property type="term" value="F:G protein-coupled receptor activity"/>
    <property type="evidence" value="ECO:0007669"/>
    <property type="project" value="UniProtKB-KW"/>
</dbReference>
<dbReference type="PRINTS" id="PR00245">
    <property type="entry name" value="OLFACTORYR"/>
</dbReference>
<evidence type="ECO:0000313" key="16">
    <source>
        <dbReference type="Ensembl" id="ENSACAP00000023603.1"/>
    </source>
</evidence>
<accession>A0A803SKW3</accession>
<feature type="transmembrane region" description="Helical" evidence="14">
    <location>
        <begin position="180"/>
        <end position="212"/>
    </location>
</feature>
<evidence type="ECO:0000256" key="9">
    <source>
        <dbReference type="ARBA" id="ARBA00023157"/>
    </source>
</evidence>
<name>A0A803SKW3_ANOCA</name>
<evidence type="ECO:0000256" key="10">
    <source>
        <dbReference type="ARBA" id="ARBA00023170"/>
    </source>
</evidence>
<dbReference type="InParanoid" id="A0A803SKW3"/>
<evidence type="ECO:0000256" key="3">
    <source>
        <dbReference type="ARBA" id="ARBA00022606"/>
    </source>
</evidence>
<evidence type="ECO:0000256" key="14">
    <source>
        <dbReference type="RuleBase" id="RU363047"/>
    </source>
</evidence>
<keyword evidence="4 13" id="KW-0812">Transmembrane</keyword>
<keyword evidence="7 13" id="KW-0297">G-protein coupled receptor</keyword>
<dbReference type="GO" id="GO:0005886">
    <property type="term" value="C:plasma membrane"/>
    <property type="evidence" value="ECO:0007669"/>
    <property type="project" value="UniProtKB-SubCell"/>
</dbReference>
<dbReference type="PRINTS" id="PR00237">
    <property type="entry name" value="GPCRRHODOPSN"/>
</dbReference>
<dbReference type="GO" id="GO:0004984">
    <property type="term" value="F:olfactory receptor activity"/>
    <property type="evidence" value="ECO:0000318"/>
    <property type="project" value="GO_Central"/>
</dbReference>
<keyword evidence="2 14" id="KW-1003">Cell membrane</keyword>
<dbReference type="Ensembl" id="ENSACAT00000043682.1">
    <property type="protein sequence ID" value="ENSACAP00000023603.1"/>
    <property type="gene ID" value="ENSACAG00000045229.1"/>
</dbReference>
<dbReference type="Pfam" id="PF13853">
    <property type="entry name" value="7tm_4"/>
    <property type="match status" value="1"/>
</dbReference>
<evidence type="ECO:0000256" key="8">
    <source>
        <dbReference type="ARBA" id="ARBA00023136"/>
    </source>
</evidence>
<dbReference type="PANTHER" id="PTHR24242:SF366">
    <property type="entry name" value="OLFACTORY RECEPTOR"/>
    <property type="match status" value="1"/>
</dbReference>
<dbReference type="FunFam" id="1.20.1070.10:FF:000010">
    <property type="entry name" value="Olfactory receptor"/>
    <property type="match status" value="1"/>
</dbReference>
<keyword evidence="11" id="KW-0325">Glycoprotein</keyword>
<evidence type="ECO:0000256" key="12">
    <source>
        <dbReference type="ARBA" id="ARBA00023224"/>
    </source>
</evidence>
<evidence type="ECO:0000259" key="15">
    <source>
        <dbReference type="PROSITE" id="PS50262"/>
    </source>
</evidence>
<dbReference type="InterPro" id="IPR000276">
    <property type="entry name" value="GPCR_Rhodpsn"/>
</dbReference>
<protein>
    <recommendedName>
        <fullName evidence="14">Olfactory receptor</fullName>
    </recommendedName>
</protein>
<evidence type="ECO:0000256" key="4">
    <source>
        <dbReference type="ARBA" id="ARBA00022692"/>
    </source>
</evidence>
<keyword evidence="17" id="KW-1185">Reference proteome</keyword>
<keyword evidence="9" id="KW-1015">Disulfide bond</keyword>
<dbReference type="Gene3D" id="1.20.1070.10">
    <property type="entry name" value="Rhodopsin 7-helix transmembrane proteins"/>
    <property type="match status" value="1"/>
</dbReference>
<feature type="transmembrane region" description="Helical" evidence="14">
    <location>
        <begin position="138"/>
        <end position="160"/>
    </location>
</feature>